<organism evidence="1 2">
    <name type="scientific">Acetoanaerobium noterae</name>
    <dbReference type="NCBI Taxonomy" id="745369"/>
    <lineage>
        <taxon>Bacteria</taxon>
        <taxon>Bacillati</taxon>
        <taxon>Bacillota</taxon>
        <taxon>Clostridia</taxon>
        <taxon>Peptostreptococcales</taxon>
        <taxon>Filifactoraceae</taxon>
        <taxon>Acetoanaerobium</taxon>
    </lineage>
</organism>
<dbReference type="PANTHER" id="PTHR37813">
    <property type="entry name" value="FELS-2 PROPHAGE PROTEIN"/>
    <property type="match status" value="1"/>
</dbReference>
<reference evidence="2" key="1">
    <citation type="submission" date="2017-02" db="EMBL/GenBank/DDBJ databases">
        <authorList>
            <person name="Varghese N."/>
            <person name="Submissions S."/>
        </authorList>
    </citation>
    <scope>NUCLEOTIDE SEQUENCE [LARGE SCALE GENOMIC DNA]</scope>
    <source>
        <strain evidence="2">ATCC 35199</strain>
    </source>
</reference>
<evidence type="ECO:0000313" key="2">
    <source>
        <dbReference type="Proteomes" id="UP000243406"/>
    </source>
</evidence>
<dbReference type="InterPro" id="IPR016024">
    <property type="entry name" value="ARM-type_fold"/>
</dbReference>
<dbReference type="EMBL" id="FUYN01000002">
    <property type="protein sequence ID" value="SKB36156.1"/>
    <property type="molecule type" value="Genomic_DNA"/>
</dbReference>
<dbReference type="AlphaFoldDB" id="A0A1T5AMG4"/>
<dbReference type="SUPFAM" id="SSF48371">
    <property type="entry name" value="ARM repeat"/>
    <property type="match status" value="1"/>
</dbReference>
<keyword evidence="2" id="KW-1185">Reference proteome</keyword>
<protein>
    <recommendedName>
        <fullName evidence="3">Phage-related protein</fullName>
    </recommendedName>
</protein>
<dbReference type="RefSeq" id="WP_079588967.1">
    <property type="nucleotide sequence ID" value="NZ_FUYN01000002.1"/>
</dbReference>
<dbReference type="OrthoDB" id="90760at2"/>
<proteinExistence type="predicted"/>
<gene>
    <name evidence="1" type="ORF">SAMN02745120_1030</name>
</gene>
<accession>A0A1T5AMG4</accession>
<name>A0A1T5AMG4_9FIRM</name>
<dbReference type="Proteomes" id="UP000243406">
    <property type="component" value="Unassembled WGS sequence"/>
</dbReference>
<evidence type="ECO:0000313" key="1">
    <source>
        <dbReference type="EMBL" id="SKB36156.1"/>
    </source>
</evidence>
<sequence>MELFKLFGSILVDNKAADESISKTEGKAEGLGGKLTGMIGTAAKWGAGIVAGAGTAVGGMLALANKTAETADVIDKLSERTGINREELQRWKYAAEQSGGDIEKLEVGMKKLSDVMDGATNGSKANVEAFDKIGISLDDLKTKSQSEIFDDVMNALADMPAGAERNALGNDLLGKSYTELLPLLNAGSEGMTGLKERADELGLVMSEDMVKANVVFGDTMADVKAAFGMVFMTISNQMLPTLQIFLDFILDHMPEIQKTFEIVFDVIGKVIEAATHVIMEYLMPWLESLFEWVEANLPAIQAIFESIFNTIGEIIKAFVQIATTIWNKYGEDIKQITEIAFGAIKTIIETVINIIKGIINVALGLITGDWQRAWDGVKQIFSSVWNGMKDLLPQLLEGIYAVLRGAFNVFRDLGKGMFDMVWEGMKSVWSSISNWVSDRMTDLKNALTSWNTTSSKMNTSNVKTSKNEGSHFTGLDYVPHNNYAALLHQGERVLTAKENKAMSTGTGQKIENNFNISSLVVREEADIKKIVKELYNLQKQDARGKGVLFA</sequence>
<dbReference type="PANTHER" id="PTHR37813:SF1">
    <property type="entry name" value="FELS-2 PROPHAGE PROTEIN"/>
    <property type="match status" value="1"/>
</dbReference>
<evidence type="ECO:0008006" key="3">
    <source>
        <dbReference type="Google" id="ProtNLM"/>
    </source>
</evidence>